<evidence type="ECO:0000256" key="1">
    <source>
        <dbReference type="ARBA" id="ARBA00022490"/>
    </source>
</evidence>
<dbReference type="HAMAP" id="MF_00316">
    <property type="entry name" value="MobA"/>
    <property type="match status" value="1"/>
</dbReference>
<evidence type="ECO:0000256" key="2">
    <source>
        <dbReference type="ARBA" id="ARBA00022679"/>
    </source>
</evidence>
<comment type="caution">
    <text evidence="10">The sequence shown here is derived from an EMBL/GenBank/DDBJ whole genome shotgun (WGS) entry which is preliminary data.</text>
</comment>
<feature type="binding site" evidence="8">
    <location>
        <position position="71"/>
    </location>
    <ligand>
        <name>GTP</name>
        <dbReference type="ChEBI" id="CHEBI:37565"/>
    </ligand>
</feature>
<feature type="binding site" evidence="8">
    <location>
        <position position="25"/>
    </location>
    <ligand>
        <name>GTP</name>
        <dbReference type="ChEBI" id="CHEBI:37565"/>
    </ligand>
</feature>
<keyword evidence="7 8" id="KW-0501">Molybdenum cofactor biosynthesis</keyword>
<feature type="binding site" evidence="8">
    <location>
        <position position="101"/>
    </location>
    <ligand>
        <name>GTP</name>
        <dbReference type="ChEBI" id="CHEBI:37565"/>
    </ligand>
</feature>
<feature type="binding site" evidence="8">
    <location>
        <begin position="12"/>
        <end position="14"/>
    </location>
    <ligand>
        <name>GTP</name>
        <dbReference type="ChEBI" id="CHEBI:37565"/>
    </ligand>
</feature>
<keyword evidence="3 8" id="KW-0479">Metal-binding</keyword>
<comment type="domain">
    <text evidence="8">The N-terminal domain determines nucleotide recognition and specific binding, while the C-terminal domain determines the specific binding to the target protein.</text>
</comment>
<evidence type="ECO:0000313" key="11">
    <source>
        <dbReference type="Proteomes" id="UP000648257"/>
    </source>
</evidence>
<proteinExistence type="inferred from homology"/>
<feature type="domain" description="MobA-like NTP transferase" evidence="9">
    <location>
        <begin position="9"/>
        <end position="174"/>
    </location>
</feature>
<keyword evidence="6 8" id="KW-0342">GTP-binding</keyword>
<dbReference type="CDD" id="cd02503">
    <property type="entry name" value="MobA"/>
    <property type="match status" value="1"/>
</dbReference>
<keyword evidence="2 8" id="KW-0808">Transferase</keyword>
<dbReference type="InterPro" id="IPR013482">
    <property type="entry name" value="Molybde_CF_guanTrfase"/>
</dbReference>
<dbReference type="Gene3D" id="3.90.550.10">
    <property type="entry name" value="Spore Coat Polysaccharide Biosynthesis Protein SpsA, Chain A"/>
    <property type="match status" value="1"/>
</dbReference>
<evidence type="ECO:0000256" key="4">
    <source>
        <dbReference type="ARBA" id="ARBA00022741"/>
    </source>
</evidence>
<organism evidence="10 11">
    <name type="scientific">Undibacterium seohonense</name>
    <dbReference type="NCBI Taxonomy" id="1344950"/>
    <lineage>
        <taxon>Bacteria</taxon>
        <taxon>Pseudomonadati</taxon>
        <taxon>Pseudomonadota</taxon>
        <taxon>Betaproteobacteria</taxon>
        <taxon>Burkholderiales</taxon>
        <taxon>Oxalobacteraceae</taxon>
        <taxon>Undibacterium</taxon>
    </lineage>
</organism>
<comment type="cofactor">
    <cofactor evidence="8">
        <name>Mg(2+)</name>
        <dbReference type="ChEBI" id="CHEBI:18420"/>
    </cofactor>
</comment>
<comment type="catalytic activity">
    <reaction evidence="8">
        <text>Mo-molybdopterin + GTP + H(+) = Mo-molybdopterin guanine dinucleotide + diphosphate</text>
        <dbReference type="Rhea" id="RHEA:34243"/>
        <dbReference type="ChEBI" id="CHEBI:15378"/>
        <dbReference type="ChEBI" id="CHEBI:33019"/>
        <dbReference type="ChEBI" id="CHEBI:37565"/>
        <dbReference type="ChEBI" id="CHEBI:71302"/>
        <dbReference type="ChEBI" id="CHEBI:71310"/>
        <dbReference type="EC" id="2.7.7.77"/>
    </reaction>
</comment>
<keyword evidence="4 8" id="KW-0547">Nucleotide-binding</keyword>
<dbReference type="PANTHER" id="PTHR19136:SF81">
    <property type="entry name" value="MOLYBDENUM COFACTOR GUANYLYLTRANSFERASE"/>
    <property type="match status" value="1"/>
</dbReference>
<keyword evidence="10" id="KW-0548">Nucleotidyltransferase</keyword>
<evidence type="ECO:0000259" key="9">
    <source>
        <dbReference type="Pfam" id="PF12804"/>
    </source>
</evidence>
<dbReference type="NCBIfam" id="TIGR02665">
    <property type="entry name" value="molyb_mobA"/>
    <property type="match status" value="1"/>
</dbReference>
<comment type="subunit">
    <text evidence="8">Monomer.</text>
</comment>
<comment type="similarity">
    <text evidence="8">Belongs to the MobA family.</text>
</comment>
<keyword evidence="5 8" id="KW-0460">Magnesium</keyword>
<dbReference type="SUPFAM" id="SSF53448">
    <property type="entry name" value="Nucleotide-diphospho-sugar transferases"/>
    <property type="match status" value="1"/>
</dbReference>
<dbReference type="PANTHER" id="PTHR19136">
    <property type="entry name" value="MOLYBDENUM COFACTOR GUANYLYLTRANSFERASE"/>
    <property type="match status" value="1"/>
</dbReference>
<accession>A0ABR6X5B2</accession>
<dbReference type="InterPro" id="IPR025877">
    <property type="entry name" value="MobA-like_NTP_Trfase"/>
</dbReference>
<comment type="subcellular location">
    <subcellularLocation>
        <location evidence="8">Cytoplasm</location>
    </subcellularLocation>
</comment>
<evidence type="ECO:0000256" key="3">
    <source>
        <dbReference type="ARBA" id="ARBA00022723"/>
    </source>
</evidence>
<evidence type="ECO:0000256" key="5">
    <source>
        <dbReference type="ARBA" id="ARBA00022842"/>
    </source>
</evidence>
<comment type="function">
    <text evidence="8">Transfers a GMP moiety from GTP to Mo-molybdopterin (Mo-MPT) cofactor (Moco or molybdenum cofactor) to form Mo-molybdopterin guanine dinucleotide (Mo-MGD) cofactor.</text>
</comment>
<evidence type="ECO:0000256" key="8">
    <source>
        <dbReference type="HAMAP-Rule" id="MF_00316"/>
    </source>
</evidence>
<feature type="binding site" evidence="8">
    <location>
        <position position="53"/>
    </location>
    <ligand>
        <name>GTP</name>
        <dbReference type="ChEBI" id="CHEBI:37565"/>
    </ligand>
</feature>
<name>A0ABR6X5B2_9BURK</name>
<reference evidence="10 11" key="1">
    <citation type="submission" date="2020-08" db="EMBL/GenBank/DDBJ databases">
        <title>Novel species isolated from subtropical streams in China.</title>
        <authorList>
            <person name="Lu H."/>
        </authorList>
    </citation>
    <scope>NUCLEOTIDE SEQUENCE [LARGE SCALE GENOMIC DNA]</scope>
    <source>
        <strain evidence="10 11">KACC 16656</strain>
    </source>
</reference>
<feature type="binding site" evidence="8">
    <location>
        <position position="101"/>
    </location>
    <ligand>
        <name>Mg(2+)</name>
        <dbReference type="ChEBI" id="CHEBI:18420"/>
    </ligand>
</feature>
<dbReference type="Proteomes" id="UP000648257">
    <property type="component" value="Unassembled WGS sequence"/>
</dbReference>
<gene>
    <name evidence="8 10" type="primary">mobA</name>
    <name evidence="10" type="ORF">H8K52_11835</name>
</gene>
<dbReference type="GO" id="GO:0061603">
    <property type="term" value="F:molybdenum cofactor guanylyltransferase activity"/>
    <property type="evidence" value="ECO:0007669"/>
    <property type="project" value="UniProtKB-EC"/>
</dbReference>
<dbReference type="InterPro" id="IPR029044">
    <property type="entry name" value="Nucleotide-diphossugar_trans"/>
</dbReference>
<evidence type="ECO:0000313" key="10">
    <source>
        <dbReference type="EMBL" id="MBC3808035.1"/>
    </source>
</evidence>
<dbReference type="EC" id="2.7.7.77" evidence="8"/>
<dbReference type="RefSeq" id="WP_186923114.1">
    <property type="nucleotide sequence ID" value="NZ_JACOFW010000012.1"/>
</dbReference>
<evidence type="ECO:0000256" key="6">
    <source>
        <dbReference type="ARBA" id="ARBA00023134"/>
    </source>
</evidence>
<sequence length="217" mass="23969">MIPIKQITGLILAGGRGMRMGQVNKGLQAFKNEAMVAHVVRRLSPQVTQLMINVNQDTDQYAQFSDYLVGDLIPDYAGPLAGIHAGLSLCTTDFLVTAPCDSPFLPLNLVEKLAEALTQEQAQIAVVITAEAETVSQELGTRWQQQPVFCLLRTDLKSNLETFLNNGGRKVSDWYQDLKIVEVAFDHSADFRNINTREELMQFATDADTHTTKAASN</sequence>
<dbReference type="Pfam" id="PF12804">
    <property type="entry name" value="NTP_transf_3"/>
    <property type="match status" value="1"/>
</dbReference>
<evidence type="ECO:0000256" key="7">
    <source>
        <dbReference type="ARBA" id="ARBA00023150"/>
    </source>
</evidence>
<dbReference type="EMBL" id="JACOFW010000012">
    <property type="protein sequence ID" value="MBC3808035.1"/>
    <property type="molecule type" value="Genomic_DNA"/>
</dbReference>
<keyword evidence="11" id="KW-1185">Reference proteome</keyword>
<protein>
    <recommendedName>
        <fullName evidence="8">Molybdenum cofactor guanylyltransferase</fullName>
        <shortName evidence="8">MoCo guanylyltransferase</shortName>
        <ecNumber evidence="8">2.7.7.77</ecNumber>
    </recommendedName>
    <alternativeName>
        <fullName evidence="8">GTP:molybdopterin guanylyltransferase</fullName>
    </alternativeName>
    <alternativeName>
        <fullName evidence="8">Mo-MPT guanylyltransferase</fullName>
    </alternativeName>
    <alternativeName>
        <fullName evidence="8">Molybdopterin guanylyltransferase</fullName>
    </alternativeName>
    <alternativeName>
        <fullName evidence="8">Molybdopterin-guanine dinucleotide synthase</fullName>
        <shortName evidence="8">MGD synthase</shortName>
    </alternativeName>
</protein>
<keyword evidence="1 8" id="KW-0963">Cytoplasm</keyword>